<organism evidence="1 2">
    <name type="scientific">Dentiscutata erythropus</name>
    <dbReference type="NCBI Taxonomy" id="1348616"/>
    <lineage>
        <taxon>Eukaryota</taxon>
        <taxon>Fungi</taxon>
        <taxon>Fungi incertae sedis</taxon>
        <taxon>Mucoromycota</taxon>
        <taxon>Glomeromycotina</taxon>
        <taxon>Glomeromycetes</taxon>
        <taxon>Diversisporales</taxon>
        <taxon>Gigasporaceae</taxon>
        <taxon>Dentiscutata</taxon>
    </lineage>
</organism>
<accession>A0A9N9KFB4</accession>
<protein>
    <submittedName>
        <fullName evidence="1">16739_t:CDS:1</fullName>
    </submittedName>
</protein>
<evidence type="ECO:0000313" key="2">
    <source>
        <dbReference type="Proteomes" id="UP000789405"/>
    </source>
</evidence>
<evidence type="ECO:0000313" key="1">
    <source>
        <dbReference type="EMBL" id="CAG8825494.1"/>
    </source>
</evidence>
<name>A0A9N9KFB4_9GLOM</name>
<feature type="non-terminal residue" evidence="1">
    <location>
        <position position="49"/>
    </location>
</feature>
<dbReference type="EMBL" id="CAJVPY010066555">
    <property type="protein sequence ID" value="CAG8825494.1"/>
    <property type="molecule type" value="Genomic_DNA"/>
</dbReference>
<keyword evidence="2" id="KW-1185">Reference proteome</keyword>
<gene>
    <name evidence="1" type="ORF">DERYTH_LOCUS27914</name>
</gene>
<dbReference type="AlphaFoldDB" id="A0A9N9KFB4"/>
<proteinExistence type="predicted"/>
<sequence length="49" mass="5508">RVKNTSNAIYHGFISLGPWFGSSSFGSNADTKSWYHSDKYEYDSIASLD</sequence>
<feature type="non-terminal residue" evidence="1">
    <location>
        <position position="1"/>
    </location>
</feature>
<reference evidence="1" key="1">
    <citation type="submission" date="2021-06" db="EMBL/GenBank/DDBJ databases">
        <authorList>
            <person name="Kallberg Y."/>
            <person name="Tangrot J."/>
            <person name="Rosling A."/>
        </authorList>
    </citation>
    <scope>NUCLEOTIDE SEQUENCE</scope>
    <source>
        <strain evidence="1">MA453B</strain>
    </source>
</reference>
<dbReference type="Proteomes" id="UP000789405">
    <property type="component" value="Unassembled WGS sequence"/>
</dbReference>
<comment type="caution">
    <text evidence="1">The sequence shown here is derived from an EMBL/GenBank/DDBJ whole genome shotgun (WGS) entry which is preliminary data.</text>
</comment>